<keyword evidence="2" id="KW-0456">Lyase</keyword>
<gene>
    <name evidence="2" type="ORF">JOF53_003068</name>
</gene>
<comment type="caution">
    <text evidence="2">The sequence shown here is derived from an EMBL/GenBank/DDBJ whole genome shotgun (WGS) entry which is preliminary data.</text>
</comment>
<dbReference type="Gene3D" id="3.10.180.10">
    <property type="entry name" value="2,3-Dihydroxybiphenyl 1,2-Dioxygenase, domain 1"/>
    <property type="match status" value="2"/>
</dbReference>
<dbReference type="SUPFAM" id="SSF54593">
    <property type="entry name" value="Glyoxalase/Bleomycin resistance protein/Dihydroxybiphenyl dioxygenase"/>
    <property type="match status" value="2"/>
</dbReference>
<reference evidence="2 3" key="1">
    <citation type="submission" date="2021-03" db="EMBL/GenBank/DDBJ databases">
        <title>Sequencing the genomes of 1000 actinobacteria strains.</title>
        <authorList>
            <person name="Klenk H.-P."/>
        </authorList>
    </citation>
    <scope>NUCLEOTIDE SEQUENCE [LARGE SCALE GENOMIC DNA]</scope>
    <source>
        <strain evidence="2 3">DSM 44580</strain>
    </source>
</reference>
<evidence type="ECO:0000313" key="3">
    <source>
        <dbReference type="Proteomes" id="UP001519363"/>
    </source>
</evidence>
<proteinExistence type="predicted"/>
<dbReference type="InterPro" id="IPR029068">
    <property type="entry name" value="Glyas_Bleomycin-R_OHBP_Dase"/>
</dbReference>
<dbReference type="InterPro" id="IPR037523">
    <property type="entry name" value="VOC_core"/>
</dbReference>
<sequence>MPHRDGHAVGAPSWVDLTTPDPGGAKAFYAELFGWSYAEGAALLDGRLAAGVGPAAAGQSSVWRTHLVAGDLAGTLARVRAAGGEVRGESGTGAAVADPTGAEVLFRQSGAHSGVQVVHEHGALTWNELRTQDVTGAKAFYGKLFDYTYSPVRGLPDCPVFEVDGIPVASAEPGPTPETPSHWLVYFGSRDVEATAATALRAGGAVVRPPLETAYGPTAVLADPWGAMFAVIGLRD</sequence>
<dbReference type="PANTHER" id="PTHR33993:SF14">
    <property type="entry name" value="GB|AAF24581.1"/>
    <property type="match status" value="1"/>
</dbReference>
<dbReference type="CDD" id="cd07247">
    <property type="entry name" value="SgaA_N_like"/>
    <property type="match status" value="1"/>
</dbReference>
<dbReference type="Proteomes" id="UP001519363">
    <property type="component" value="Unassembled WGS sequence"/>
</dbReference>
<dbReference type="PANTHER" id="PTHR33993">
    <property type="entry name" value="GLYOXALASE-RELATED"/>
    <property type="match status" value="1"/>
</dbReference>
<dbReference type="PROSITE" id="PS51819">
    <property type="entry name" value="VOC"/>
    <property type="match status" value="1"/>
</dbReference>
<accession>A0ABS5AC87</accession>
<evidence type="ECO:0000313" key="2">
    <source>
        <dbReference type="EMBL" id="MBP2474196.1"/>
    </source>
</evidence>
<feature type="domain" description="VOC" evidence="1">
    <location>
        <begin position="123"/>
        <end position="234"/>
    </location>
</feature>
<dbReference type="EMBL" id="JAGIOO010000001">
    <property type="protein sequence ID" value="MBP2474196.1"/>
    <property type="molecule type" value="Genomic_DNA"/>
</dbReference>
<keyword evidence="3" id="KW-1185">Reference proteome</keyword>
<dbReference type="Pfam" id="PF18029">
    <property type="entry name" value="Glyoxalase_6"/>
    <property type="match status" value="2"/>
</dbReference>
<dbReference type="InterPro" id="IPR041581">
    <property type="entry name" value="Glyoxalase_6"/>
</dbReference>
<protein>
    <submittedName>
        <fullName evidence="2">Enzyme related to lactoylglutathione lyase</fullName>
    </submittedName>
</protein>
<evidence type="ECO:0000259" key="1">
    <source>
        <dbReference type="PROSITE" id="PS51819"/>
    </source>
</evidence>
<dbReference type="RefSeq" id="WP_143342376.1">
    <property type="nucleotide sequence ID" value="NZ_JAGIOO010000001.1"/>
</dbReference>
<organism evidence="2 3">
    <name type="scientific">Crossiella equi</name>
    <dbReference type="NCBI Taxonomy" id="130796"/>
    <lineage>
        <taxon>Bacteria</taxon>
        <taxon>Bacillati</taxon>
        <taxon>Actinomycetota</taxon>
        <taxon>Actinomycetes</taxon>
        <taxon>Pseudonocardiales</taxon>
        <taxon>Pseudonocardiaceae</taxon>
        <taxon>Crossiella</taxon>
    </lineage>
</organism>
<name>A0ABS5AC87_9PSEU</name>
<dbReference type="GO" id="GO:0016829">
    <property type="term" value="F:lyase activity"/>
    <property type="evidence" value="ECO:0007669"/>
    <property type="project" value="UniProtKB-KW"/>
</dbReference>
<dbReference type="InterPro" id="IPR052164">
    <property type="entry name" value="Anthracycline_SecMetBiosynth"/>
</dbReference>